<dbReference type="EMBL" id="JAYMGO010000015">
    <property type="protein sequence ID" value="KAL1260204.1"/>
    <property type="molecule type" value="Genomic_DNA"/>
</dbReference>
<protein>
    <submittedName>
        <fullName evidence="1">Uncharacterized protein</fullName>
    </submittedName>
</protein>
<accession>A0ABR3M8E0</accession>
<gene>
    <name evidence="1" type="ORF">QQF64_008031</name>
</gene>
<evidence type="ECO:0000313" key="1">
    <source>
        <dbReference type="EMBL" id="KAL1260204.1"/>
    </source>
</evidence>
<evidence type="ECO:0000313" key="2">
    <source>
        <dbReference type="Proteomes" id="UP001558613"/>
    </source>
</evidence>
<reference evidence="1 2" key="1">
    <citation type="submission" date="2023-09" db="EMBL/GenBank/DDBJ databases">
        <authorList>
            <person name="Wang M."/>
        </authorList>
    </citation>
    <scope>NUCLEOTIDE SEQUENCE [LARGE SCALE GENOMIC DNA]</scope>
    <source>
        <strain evidence="1">GT-2023</strain>
        <tissue evidence="1">Liver</tissue>
    </source>
</reference>
<keyword evidence="2" id="KW-1185">Reference proteome</keyword>
<name>A0ABR3M8E0_9TELE</name>
<comment type="caution">
    <text evidence="1">The sequence shown here is derived from an EMBL/GenBank/DDBJ whole genome shotgun (WGS) entry which is preliminary data.</text>
</comment>
<proteinExistence type="predicted"/>
<organism evidence="1 2">
    <name type="scientific">Cirrhinus molitorella</name>
    <name type="common">mud carp</name>
    <dbReference type="NCBI Taxonomy" id="172907"/>
    <lineage>
        <taxon>Eukaryota</taxon>
        <taxon>Metazoa</taxon>
        <taxon>Chordata</taxon>
        <taxon>Craniata</taxon>
        <taxon>Vertebrata</taxon>
        <taxon>Euteleostomi</taxon>
        <taxon>Actinopterygii</taxon>
        <taxon>Neopterygii</taxon>
        <taxon>Teleostei</taxon>
        <taxon>Ostariophysi</taxon>
        <taxon>Cypriniformes</taxon>
        <taxon>Cyprinidae</taxon>
        <taxon>Labeoninae</taxon>
        <taxon>Labeonini</taxon>
        <taxon>Cirrhinus</taxon>
    </lineage>
</organism>
<sequence>MSSAQAAKQTRLRRLPLSPVVVVMLLLTALCLHLVCGNNLGFSGLYRSIENVLSELSQPLREMGTFICCLLQNMNTRLNAFISSLGENAYRHLLSFLKALH</sequence>
<dbReference type="Proteomes" id="UP001558613">
    <property type="component" value="Unassembled WGS sequence"/>
</dbReference>